<comment type="caution">
    <text evidence="1">The sequence shown here is derived from an EMBL/GenBank/DDBJ whole genome shotgun (WGS) entry which is preliminary data.</text>
</comment>
<protein>
    <submittedName>
        <fullName evidence="1">EcsC family protein</fullName>
    </submittedName>
</protein>
<gene>
    <name evidence="1" type="ORF">ACFQRG_02010</name>
</gene>
<dbReference type="RefSeq" id="WP_380963090.1">
    <property type="nucleotide sequence ID" value="NZ_JBHTCO010000002.1"/>
</dbReference>
<proteinExistence type="predicted"/>
<dbReference type="Pfam" id="PF12787">
    <property type="entry name" value="EcsC"/>
    <property type="match status" value="1"/>
</dbReference>
<accession>A0ABW2PR11</accession>
<sequence length="261" mass="30698">MESVNQLRQELKKINRWERDQERMHIWEKIGRLPFWILDRMTPAFIQRRLNQLIGEISRFVDYGGRYLVKEKNIYNLYHVQGLKDIQSHPISEMDEKARILLQKRARFAQIQGATTGFGGFFTLVADIPILLGTSLKVLQEMALIYGYDPKNHTERIFIIKCLQFAFSEAIGKRAVLRELKDFQLEKSNEQAMSQLQGWREVFNTYREHISWKKLFQTLPLAGAIIGSTMNKGMITNVAETGQMMYKKRRIIERLKEIEAK</sequence>
<evidence type="ECO:0000313" key="2">
    <source>
        <dbReference type="Proteomes" id="UP001596505"/>
    </source>
</evidence>
<dbReference type="PANTHER" id="PTHR41260">
    <property type="entry name" value="PROTEIN ECSC"/>
    <property type="match status" value="1"/>
</dbReference>
<name>A0ABW2PR11_9BACL</name>
<keyword evidence="2" id="KW-1185">Reference proteome</keyword>
<reference evidence="2" key="1">
    <citation type="journal article" date="2019" name="Int. J. Syst. Evol. Microbiol.">
        <title>The Global Catalogue of Microorganisms (GCM) 10K type strain sequencing project: providing services to taxonomists for standard genome sequencing and annotation.</title>
        <authorList>
            <consortium name="The Broad Institute Genomics Platform"/>
            <consortium name="The Broad Institute Genome Sequencing Center for Infectious Disease"/>
            <person name="Wu L."/>
            <person name="Ma J."/>
        </authorList>
    </citation>
    <scope>NUCLEOTIDE SEQUENCE [LARGE SCALE GENOMIC DNA]</scope>
    <source>
        <strain evidence="2">CGMCC 1.16305</strain>
    </source>
</reference>
<dbReference type="InterPro" id="IPR024787">
    <property type="entry name" value="EcsC"/>
</dbReference>
<dbReference type="EMBL" id="JBHTCO010000002">
    <property type="protein sequence ID" value="MFC7391767.1"/>
    <property type="molecule type" value="Genomic_DNA"/>
</dbReference>
<organism evidence="1 2">
    <name type="scientific">Scopulibacillus cellulosilyticus</name>
    <dbReference type="NCBI Taxonomy" id="2665665"/>
    <lineage>
        <taxon>Bacteria</taxon>
        <taxon>Bacillati</taxon>
        <taxon>Bacillota</taxon>
        <taxon>Bacilli</taxon>
        <taxon>Bacillales</taxon>
        <taxon>Sporolactobacillaceae</taxon>
        <taxon>Scopulibacillus</taxon>
    </lineage>
</organism>
<dbReference type="PANTHER" id="PTHR41260:SF1">
    <property type="entry name" value="PROTEIN ECSC"/>
    <property type="match status" value="1"/>
</dbReference>
<dbReference type="Proteomes" id="UP001596505">
    <property type="component" value="Unassembled WGS sequence"/>
</dbReference>
<evidence type="ECO:0000313" key="1">
    <source>
        <dbReference type="EMBL" id="MFC7391767.1"/>
    </source>
</evidence>